<name>A0A023FB38_AMBCJ</name>
<accession>A0A023FB38</accession>
<organism evidence="2">
    <name type="scientific">Amblyomma cajennense</name>
    <name type="common">Cayenne tick</name>
    <name type="synonym">Acarus cajennensis</name>
    <dbReference type="NCBI Taxonomy" id="34607"/>
    <lineage>
        <taxon>Eukaryota</taxon>
        <taxon>Metazoa</taxon>
        <taxon>Ecdysozoa</taxon>
        <taxon>Arthropoda</taxon>
        <taxon>Chelicerata</taxon>
        <taxon>Arachnida</taxon>
        <taxon>Acari</taxon>
        <taxon>Parasitiformes</taxon>
        <taxon>Ixodida</taxon>
        <taxon>Ixodoidea</taxon>
        <taxon>Ixodidae</taxon>
        <taxon>Amblyomminae</taxon>
        <taxon>Amblyomma</taxon>
    </lineage>
</organism>
<keyword evidence="1" id="KW-0732">Signal</keyword>
<feature type="chain" id="PRO_5001514759" evidence="1">
    <location>
        <begin position="22"/>
        <end position="69"/>
    </location>
</feature>
<dbReference type="EMBL" id="GBBK01005751">
    <property type="protein sequence ID" value="JAC18731.1"/>
    <property type="molecule type" value="mRNA"/>
</dbReference>
<evidence type="ECO:0000256" key="1">
    <source>
        <dbReference type="SAM" id="SignalP"/>
    </source>
</evidence>
<evidence type="ECO:0000313" key="2">
    <source>
        <dbReference type="EMBL" id="JAC18731.1"/>
    </source>
</evidence>
<reference evidence="2" key="1">
    <citation type="submission" date="2014-03" db="EMBL/GenBank/DDBJ databases">
        <title>The sialotranscriptome of Amblyomma triste, Amblyomma parvum and Amblyomma cajennense ticks, uncovered by 454-based RNA-seq.</title>
        <authorList>
            <person name="Garcia G.R."/>
            <person name="Gardinassi L.G."/>
            <person name="Ribeiro J.M."/>
            <person name="Anatriello E."/>
            <person name="Ferreira B.R."/>
            <person name="Moreira H.N."/>
            <person name="Mafra C."/>
            <person name="Olegario M.M."/>
            <person name="Szabo P.J."/>
            <person name="Miranda-Santos I.K."/>
            <person name="Maruyama S.R."/>
        </authorList>
    </citation>
    <scope>NUCLEOTIDE SEQUENCE</scope>
    <source>
        <strain evidence="2">Uberlandia</strain>
        <tissue evidence="2">Salivary glands</tissue>
    </source>
</reference>
<sequence>MLIKPHTSIFLFLSVSLLALGVHLKCFSGFKHWKTKVVEQGCELCHFCWWAVQLEARLPLWMQGCGSCA</sequence>
<feature type="signal peptide" evidence="1">
    <location>
        <begin position="1"/>
        <end position="21"/>
    </location>
</feature>
<dbReference type="AlphaFoldDB" id="A0A023FB38"/>
<proteinExistence type="evidence at transcript level"/>
<protein>
    <submittedName>
        <fullName evidence="2">Putative secreted protein</fullName>
    </submittedName>
</protein>